<sequence length="153" mass="17667">MFDVTLKEIDDITDVLPNLLEVGYESRNIHIVWVLTNYHVAVRANKDRERVVPDDILLKTHEGAATTMYDIIKSKGVRGVDGSVHVILNNRDQTIFWKRPDGSKTSVVKGFTYLTLKKEGQGFYDQGEVNQQLLDWIKDNIPRTKQTMHVWKK</sequence>
<accession>A0A382NQF5</accession>
<dbReference type="EMBL" id="UINC01101773">
    <property type="protein sequence ID" value="SVC62850.1"/>
    <property type="molecule type" value="Genomic_DNA"/>
</dbReference>
<gene>
    <name evidence="1" type="ORF">METZ01_LOCUS315704</name>
</gene>
<protein>
    <submittedName>
        <fullName evidence="1">Uncharacterized protein</fullName>
    </submittedName>
</protein>
<organism evidence="1">
    <name type="scientific">marine metagenome</name>
    <dbReference type="NCBI Taxonomy" id="408172"/>
    <lineage>
        <taxon>unclassified sequences</taxon>
        <taxon>metagenomes</taxon>
        <taxon>ecological metagenomes</taxon>
    </lineage>
</organism>
<evidence type="ECO:0000313" key="1">
    <source>
        <dbReference type="EMBL" id="SVC62850.1"/>
    </source>
</evidence>
<name>A0A382NQF5_9ZZZZ</name>
<dbReference type="AlphaFoldDB" id="A0A382NQF5"/>
<proteinExistence type="predicted"/>
<reference evidence="1" key="1">
    <citation type="submission" date="2018-05" db="EMBL/GenBank/DDBJ databases">
        <authorList>
            <person name="Lanie J.A."/>
            <person name="Ng W.-L."/>
            <person name="Kazmierczak K.M."/>
            <person name="Andrzejewski T.M."/>
            <person name="Davidsen T.M."/>
            <person name="Wayne K.J."/>
            <person name="Tettelin H."/>
            <person name="Glass J.I."/>
            <person name="Rusch D."/>
            <person name="Podicherti R."/>
            <person name="Tsui H.-C.T."/>
            <person name="Winkler M.E."/>
        </authorList>
    </citation>
    <scope>NUCLEOTIDE SEQUENCE</scope>
</reference>